<name>A0A3A5L472_9GAMM</name>
<proteinExistence type="predicted"/>
<dbReference type="EMBL" id="QZWB01000006">
    <property type="protein sequence ID" value="RJT47274.1"/>
    <property type="molecule type" value="Genomic_DNA"/>
</dbReference>
<protein>
    <submittedName>
        <fullName evidence="1">Uncharacterized protein</fullName>
    </submittedName>
</protein>
<dbReference type="RefSeq" id="WP_115301022.1">
    <property type="nucleotide sequence ID" value="NZ_CAAAIR010000004.1"/>
</dbReference>
<organism evidence="1 2">
    <name type="scientific">Legionella taurinensis</name>
    <dbReference type="NCBI Taxonomy" id="70611"/>
    <lineage>
        <taxon>Bacteria</taxon>
        <taxon>Pseudomonadati</taxon>
        <taxon>Pseudomonadota</taxon>
        <taxon>Gammaproteobacteria</taxon>
        <taxon>Legionellales</taxon>
        <taxon>Legionellaceae</taxon>
        <taxon>Legionella</taxon>
    </lineage>
</organism>
<accession>A0A3A5L472</accession>
<dbReference type="AlphaFoldDB" id="A0A3A5L472"/>
<dbReference type="Proteomes" id="UP000270757">
    <property type="component" value="Unassembled WGS sequence"/>
</dbReference>
<gene>
    <name evidence="1" type="ORF">D6J04_06805</name>
</gene>
<comment type="caution">
    <text evidence="1">The sequence shown here is derived from an EMBL/GenBank/DDBJ whole genome shotgun (WGS) entry which is preliminary data.</text>
</comment>
<evidence type="ECO:0000313" key="2">
    <source>
        <dbReference type="Proteomes" id="UP000270757"/>
    </source>
</evidence>
<dbReference type="GeneID" id="48948656"/>
<evidence type="ECO:0000313" key="1">
    <source>
        <dbReference type="EMBL" id="RJT47274.1"/>
    </source>
</evidence>
<sequence length="220" mass="25685">MNSKTTPIKQTRFLPQEESRILKQMIQVVGNGIQCIFYKRYIEGTDEAFKNENNDWYVVTVNAYYDSAVRDWCAIFGSRKEPLHYQNLLKHNSISELLRTIIPTNDSILDGLKNHILSAISMSPKEFVIYHSATKDYRDRYLIHREYHPQHINDNDLTTPLLQPMMDSFIALYLLVVKLIKNFPLKQDNVNMYSVPFIDVNSKDAVETYLNLTKPPIIPE</sequence>
<reference evidence="1 2" key="1">
    <citation type="submission" date="2018-09" db="EMBL/GenBank/DDBJ databases">
        <title>Draft genome sequences of Legionella taurinensis isolated from water samples.</title>
        <authorList>
            <person name="Chakeri A."/>
            <person name="Allerberger F."/>
            <person name="Kundi M."/>
            <person name="Ruppitsch W."/>
            <person name="Schmid D."/>
        </authorList>
    </citation>
    <scope>NUCLEOTIDE SEQUENCE [LARGE SCALE GENOMIC DNA]</scope>
    <source>
        <strain evidence="1 2">4570-18-6</strain>
    </source>
</reference>